<feature type="compositionally biased region" description="Acidic residues" evidence="10">
    <location>
        <begin position="990"/>
        <end position="1012"/>
    </location>
</feature>
<evidence type="ECO:0000256" key="1">
    <source>
        <dbReference type="ARBA" id="ARBA00000900"/>
    </source>
</evidence>
<dbReference type="InterPro" id="IPR044046">
    <property type="entry name" value="E3_ligase_UBR-like_C"/>
</dbReference>
<sequence>MGNTITHLNTNQSDNGCSKFKIEMPPTYQEVLQRLKNTAMTEDLLENLFKECCFMSVDSFFDKYPSNSTLKCQFQSKNQSEWFFRCNTCSLAENSCYCADCFFNGNHIELNHEFLIFESKKSAVCDCGNSEAFKSFCTKHVNANKPVERVIPQFVKRDLHIFFRYIFTYLLNIVSSALYDGSDKAQNEKDIKVVVEWLILLATESSILIDVISQEISSQGLDSAANAAATTTDNQMSLYNPLPLPFVEDRNRMSSLSETKHFLVYVFKDIALLDIFLDLLTLLLDNHRHFKIVFFEEYLKNYVDIFMPRDHDSSQIMTLIGSNYNHSNSVLVPFATGFSRFNYLDLILRTHKVYMPILEPFYKVESVISKEVMLQSDMAVFENLCKEEKVATYLLDHPEIFNQVYEVALALHKFISNNFVDPCISTTRFLLSLEGRLYKSITLMIKTLNNRDNFAQTTILPSIIKEIKKIPSRELVERCGFQLPHIDFFIKFKYNEIPIHFSLYRMLSVCMLEGKIDVAELKTRLSTVDVVNMVTTILLFRICYISYDPSADSKNKTEVDNELVTDYSLMCDLHLLQLSVDLLGPKYFLYAFFNIVTSVDTYNDTTAYNEIFALLISVLQIRPFTFPTEEQSKFHLIQSIASSKFSMDTLKTFDRILPHFNPPDEIPMIESLCSNFQNITKSLKDDLWDLYDPYYPFFALKYKNLIKSACKEKFKAYQATKNIPESFPLPPNIPPLAKNLEKVNQIFDESTLFECAFCILLQTLHHGFVGYDNSFELEPILQMLLPKPSFVTADFIYLVVLGIKTFKQVTYPNLSQQDKDFINQSIEAFFALPDKSQEQLEYKFEHTYSILNLIKVYNVELVVGEKSKLSLLDLFFEMWETMKKSTNLENRPSILFIFESLIDFHPSFAQHLKNRNINLIEDTEESKQDEINQKKSLAEKREKFLLQMKQQQQFFLQSNQALMEELEEDDEKDENNGEEDEKEEEKVEEEKENEDVEKENEEVEKENEEVEKEEDKLENEQETNNVDDAEINKEEQLEKKEEPIKVDVVKDETHDHHHDHHQHKKAEIEPESEEEKEELLYSLNNYMDDCIVCKSGQQEGPLFSIGYIDIVSLIDQTKNQRVESILLDPNVPDAYKDFLEEFHFYEICPSSVQYLPSRDDLPSLFAFFLFHRSASTYITSCHHNIHKKCLYDFNATPYAGFNCPLCSTPSNIVIPIGPRKDPIVAAQDRNDFYLNLCKFDFFLFMTTPEKSMVIERYMWKFVIQNIETLEIKTRKTTMYNSSASDAPYYLMKQSEFNKELMTSKKVYDVIMACNVSPGNFLPTSDPLIMMMDPFIVATYTTYLTNSGLLTNITSGIVLHFFSCLLTFFMHENPTTCMPMSKETLTTLINTFVNTPWDNRIEAFLINLALPFLRKVVLLHFLVSPPPKEFTLEQFSDMDFITRLLFTSPFEKVFKSQDYLSLLDVYCETKFTPKGCKFEAPFVYPPPMPFNHMPRFIDIPEKFVDFMRQIGGHCETCHSLLKACCLFCGDKFCTTDNCKGSSYIHSYRCPNTPFGLFLEFDKPALVVLKEVHGKTCSTSVYDIYFKPNGEISPIPDSTLRLSKEKLKNVYKNWMNCSNSRKFENK</sequence>
<dbReference type="GO" id="GO:0005737">
    <property type="term" value="C:cytoplasm"/>
    <property type="evidence" value="ECO:0007669"/>
    <property type="project" value="TreeGrafter"/>
</dbReference>
<keyword evidence="2 9" id="KW-0808">Transferase</keyword>
<keyword evidence="6 9" id="KW-0862">Zinc</keyword>
<dbReference type="GO" id="GO:0016567">
    <property type="term" value="P:protein ubiquitination"/>
    <property type="evidence" value="ECO:0007669"/>
    <property type="project" value="UniProtKB-UniRule"/>
</dbReference>
<dbReference type="Pfam" id="PF02207">
    <property type="entry name" value="zf-UBR"/>
    <property type="match status" value="1"/>
</dbReference>
<evidence type="ECO:0000313" key="13">
    <source>
        <dbReference type="Proteomes" id="UP000695562"/>
    </source>
</evidence>
<dbReference type="GO" id="GO:0008270">
    <property type="term" value="F:zinc ion binding"/>
    <property type="evidence" value="ECO:0007669"/>
    <property type="project" value="UniProtKB-UniRule"/>
</dbReference>
<comment type="pathway">
    <text evidence="9">Protein modification; protein ubiquitination.</text>
</comment>
<comment type="caution">
    <text evidence="12">The sequence shown here is derived from an EMBL/GenBank/DDBJ whole genome shotgun (WGS) entry which is preliminary data.</text>
</comment>
<dbReference type="PROSITE" id="PS51157">
    <property type="entry name" value="ZF_UBR"/>
    <property type="match status" value="1"/>
</dbReference>
<dbReference type="CDD" id="cd19670">
    <property type="entry name" value="UBR-box_UBR1_2_3"/>
    <property type="match status" value="1"/>
</dbReference>
<evidence type="ECO:0000256" key="7">
    <source>
        <dbReference type="ARBA" id="ARBA00046341"/>
    </source>
</evidence>
<keyword evidence="4 9" id="KW-0863">Zinc-finger</keyword>
<comment type="function">
    <text evidence="9">Ubiquitin ligase protein which is a component of the N-end rule pathway. Recognizes and binds to proteins bearing specific N-terminal residues that are destabilizing according to the N-end rule, leading to their ubiquitination and subsequent degradation.</text>
</comment>
<dbReference type="UniPathway" id="UPA00143"/>
<feature type="compositionally biased region" description="Acidic residues" evidence="10">
    <location>
        <begin position="965"/>
        <end position="983"/>
    </location>
</feature>
<evidence type="ECO:0000256" key="3">
    <source>
        <dbReference type="ARBA" id="ARBA00022723"/>
    </source>
</evidence>
<name>A0A8J4UYG1_9MYCE</name>
<proteinExistence type="inferred from homology"/>
<feature type="compositionally biased region" description="Acidic residues" evidence="10">
    <location>
        <begin position="1020"/>
        <end position="1029"/>
    </location>
</feature>
<comment type="similarity">
    <text evidence="7 9">Belongs to the E3 ubiquitin-protein ligase UBR1-like family.</text>
</comment>
<dbReference type="OrthoDB" id="15304at2759"/>
<reference evidence="12" key="1">
    <citation type="submission" date="2020-01" db="EMBL/GenBank/DDBJ databases">
        <title>Development of genomics and gene disruption for Polysphondylium violaceum indicates a role for the polyketide synthase stlB in stalk morphogenesis.</title>
        <authorList>
            <person name="Narita B."/>
            <person name="Kawabe Y."/>
            <person name="Kin K."/>
            <person name="Saito T."/>
            <person name="Gibbs R."/>
            <person name="Kuspa A."/>
            <person name="Muzny D."/>
            <person name="Queller D."/>
            <person name="Richards S."/>
            <person name="Strassman J."/>
            <person name="Sucgang R."/>
            <person name="Worley K."/>
            <person name="Schaap P."/>
        </authorList>
    </citation>
    <scope>NUCLEOTIDE SEQUENCE</scope>
    <source>
        <strain evidence="12">QSvi11</strain>
    </source>
</reference>
<dbReference type="InterPro" id="IPR003126">
    <property type="entry name" value="Znf_UBR"/>
</dbReference>
<dbReference type="EMBL" id="AJWJ01000256">
    <property type="protein sequence ID" value="KAF2072705.1"/>
    <property type="molecule type" value="Genomic_DNA"/>
</dbReference>
<protein>
    <recommendedName>
        <fullName evidence="9">E3 ubiquitin-protein ligase</fullName>
        <ecNumber evidence="9">2.3.2.27</ecNumber>
    </recommendedName>
</protein>
<evidence type="ECO:0000256" key="9">
    <source>
        <dbReference type="RuleBase" id="RU366018"/>
    </source>
</evidence>
<feature type="domain" description="UBR-type" evidence="11">
    <location>
        <begin position="70"/>
        <end position="142"/>
    </location>
</feature>
<feature type="zinc finger region" description="UBR-type" evidence="8">
    <location>
        <begin position="70"/>
        <end position="142"/>
    </location>
</feature>
<accession>A0A8J4UYG1</accession>
<feature type="compositionally biased region" description="Basic and acidic residues" evidence="10">
    <location>
        <begin position="1030"/>
        <end position="1056"/>
    </location>
</feature>
<evidence type="ECO:0000256" key="8">
    <source>
        <dbReference type="PROSITE-ProRule" id="PRU00508"/>
    </source>
</evidence>
<dbReference type="Pfam" id="PF18995">
    <property type="entry name" value="PRT6_C"/>
    <property type="match status" value="1"/>
</dbReference>
<dbReference type="Gene3D" id="2.10.110.30">
    <property type="match status" value="1"/>
</dbReference>
<dbReference type="InterPro" id="IPR039164">
    <property type="entry name" value="UBR1-like"/>
</dbReference>
<feature type="region of interest" description="Disordered" evidence="10">
    <location>
        <begin position="965"/>
        <end position="1074"/>
    </location>
</feature>
<evidence type="ECO:0000313" key="12">
    <source>
        <dbReference type="EMBL" id="KAF2072705.1"/>
    </source>
</evidence>
<evidence type="ECO:0000256" key="10">
    <source>
        <dbReference type="SAM" id="MobiDB-lite"/>
    </source>
</evidence>
<evidence type="ECO:0000259" key="11">
    <source>
        <dbReference type="PROSITE" id="PS51157"/>
    </source>
</evidence>
<keyword evidence="5 9" id="KW-0833">Ubl conjugation pathway</keyword>
<organism evidence="12 13">
    <name type="scientific">Polysphondylium violaceum</name>
    <dbReference type="NCBI Taxonomy" id="133409"/>
    <lineage>
        <taxon>Eukaryota</taxon>
        <taxon>Amoebozoa</taxon>
        <taxon>Evosea</taxon>
        <taxon>Eumycetozoa</taxon>
        <taxon>Dictyostelia</taxon>
        <taxon>Dictyosteliales</taxon>
        <taxon>Dictyosteliaceae</taxon>
        <taxon>Polysphondylium</taxon>
    </lineage>
</organism>
<evidence type="ECO:0000256" key="6">
    <source>
        <dbReference type="ARBA" id="ARBA00022833"/>
    </source>
</evidence>
<dbReference type="GO" id="GO:0000151">
    <property type="term" value="C:ubiquitin ligase complex"/>
    <property type="evidence" value="ECO:0007669"/>
    <property type="project" value="TreeGrafter"/>
</dbReference>
<dbReference type="GO" id="GO:0061630">
    <property type="term" value="F:ubiquitin protein ligase activity"/>
    <property type="evidence" value="ECO:0007669"/>
    <property type="project" value="UniProtKB-UniRule"/>
</dbReference>
<keyword evidence="3 9" id="KW-0479">Metal-binding</keyword>
<dbReference type="PANTHER" id="PTHR21497:SF30">
    <property type="entry name" value="E3 UBIQUITIN-PROTEIN LIGASE"/>
    <property type="match status" value="1"/>
</dbReference>
<evidence type="ECO:0000256" key="4">
    <source>
        <dbReference type="ARBA" id="ARBA00022771"/>
    </source>
</evidence>
<dbReference type="EC" id="2.3.2.27" evidence="9"/>
<evidence type="ECO:0000256" key="2">
    <source>
        <dbReference type="ARBA" id="ARBA00022679"/>
    </source>
</evidence>
<dbReference type="SMART" id="SM00396">
    <property type="entry name" value="ZnF_UBR1"/>
    <property type="match status" value="1"/>
</dbReference>
<dbReference type="GO" id="GO:0071596">
    <property type="term" value="P:ubiquitin-dependent protein catabolic process via the N-end rule pathway"/>
    <property type="evidence" value="ECO:0007669"/>
    <property type="project" value="UniProtKB-UniRule"/>
</dbReference>
<dbReference type="Proteomes" id="UP000695562">
    <property type="component" value="Unassembled WGS sequence"/>
</dbReference>
<keyword evidence="13" id="KW-1185">Reference proteome</keyword>
<dbReference type="PANTHER" id="PTHR21497">
    <property type="entry name" value="UBIQUITIN LIGASE E3 ALPHA-RELATED"/>
    <property type="match status" value="1"/>
</dbReference>
<evidence type="ECO:0000256" key="5">
    <source>
        <dbReference type="ARBA" id="ARBA00022786"/>
    </source>
</evidence>
<gene>
    <name evidence="12" type="ORF">CYY_005985</name>
</gene>
<comment type="catalytic activity">
    <reaction evidence="1 9">
        <text>S-ubiquitinyl-[E2 ubiquitin-conjugating enzyme]-L-cysteine + [acceptor protein]-L-lysine = [E2 ubiquitin-conjugating enzyme]-L-cysteine + N(6)-ubiquitinyl-[acceptor protein]-L-lysine.</text>
        <dbReference type="EC" id="2.3.2.27"/>
    </reaction>
</comment>